<feature type="region of interest" description="Disordered" evidence="20">
    <location>
        <begin position="304"/>
        <end position="331"/>
    </location>
</feature>
<keyword evidence="14 19" id="KW-0175">Coiled coil</keyword>
<dbReference type="FunFam" id="3.40.50.300:FF:000593">
    <property type="entry name" value="DNA repair protein RAD50"/>
    <property type="match status" value="1"/>
</dbReference>
<evidence type="ECO:0000256" key="18">
    <source>
        <dbReference type="ARBA" id="ARBA00049360"/>
    </source>
</evidence>
<feature type="domain" description="Rad50/SbcC-type AAA" evidence="21">
    <location>
        <begin position="6"/>
        <end position="235"/>
    </location>
</feature>
<keyword evidence="6" id="KW-0158">Chromosome</keyword>
<dbReference type="GO" id="GO:0051880">
    <property type="term" value="F:G-quadruplex DNA binding"/>
    <property type="evidence" value="ECO:0007669"/>
    <property type="project" value="TreeGrafter"/>
</dbReference>
<evidence type="ECO:0000313" key="22">
    <source>
        <dbReference type="EMBL" id="KAF9475656.1"/>
    </source>
</evidence>
<evidence type="ECO:0000256" key="15">
    <source>
        <dbReference type="ARBA" id="ARBA00023204"/>
    </source>
</evidence>
<keyword evidence="13" id="KW-0460">Magnesium</keyword>
<dbReference type="InterPro" id="IPR038729">
    <property type="entry name" value="Rad50/SbcC_AAA"/>
</dbReference>
<evidence type="ECO:0000256" key="17">
    <source>
        <dbReference type="ARBA" id="ARBA00023254"/>
    </source>
</evidence>
<dbReference type="PANTHER" id="PTHR18867:SF12">
    <property type="entry name" value="DNA REPAIR PROTEIN RAD50"/>
    <property type="match status" value="1"/>
</dbReference>
<keyword evidence="12" id="KW-0067">ATP-binding</keyword>
<evidence type="ECO:0000256" key="13">
    <source>
        <dbReference type="ARBA" id="ARBA00022842"/>
    </source>
</evidence>
<evidence type="ECO:0000256" key="7">
    <source>
        <dbReference type="ARBA" id="ARBA00022723"/>
    </source>
</evidence>
<evidence type="ECO:0000313" key="23">
    <source>
        <dbReference type="Proteomes" id="UP000807469"/>
    </source>
</evidence>
<evidence type="ECO:0000256" key="6">
    <source>
        <dbReference type="ARBA" id="ARBA00022454"/>
    </source>
</evidence>
<dbReference type="GO" id="GO:0005524">
    <property type="term" value="F:ATP binding"/>
    <property type="evidence" value="ECO:0007669"/>
    <property type="project" value="UniProtKB-KW"/>
</dbReference>
<dbReference type="GO" id="GO:0043047">
    <property type="term" value="F:single-stranded telomeric DNA binding"/>
    <property type="evidence" value="ECO:0007669"/>
    <property type="project" value="TreeGrafter"/>
</dbReference>
<keyword evidence="16" id="KW-0539">Nucleus</keyword>
<dbReference type="GO" id="GO:0007127">
    <property type="term" value="P:meiosis I"/>
    <property type="evidence" value="ECO:0007669"/>
    <property type="project" value="UniProtKB-ARBA"/>
</dbReference>
<evidence type="ECO:0000256" key="9">
    <source>
        <dbReference type="ARBA" id="ARBA00022763"/>
    </source>
</evidence>
<dbReference type="GO" id="GO:0000794">
    <property type="term" value="C:condensed nuclear chromosome"/>
    <property type="evidence" value="ECO:0007669"/>
    <property type="project" value="TreeGrafter"/>
</dbReference>
<dbReference type="GO" id="GO:0000722">
    <property type="term" value="P:telomere maintenance via recombination"/>
    <property type="evidence" value="ECO:0007669"/>
    <property type="project" value="UniProtKB-ARBA"/>
</dbReference>
<comment type="caution">
    <text evidence="22">The sequence shown here is derived from an EMBL/GenBank/DDBJ whole genome shotgun (WGS) entry which is preliminary data.</text>
</comment>
<dbReference type="Gene3D" id="3.40.50.300">
    <property type="entry name" value="P-loop containing nucleotide triphosphate hydrolases"/>
    <property type="match status" value="2"/>
</dbReference>
<comment type="subcellular location">
    <subcellularLocation>
        <location evidence="3">Chromosome</location>
    </subcellularLocation>
    <subcellularLocation>
        <location evidence="2">Nucleus</location>
    </subcellularLocation>
</comment>
<feature type="coiled-coil region" evidence="19">
    <location>
        <begin position="217"/>
        <end position="251"/>
    </location>
</feature>
<dbReference type="NCBIfam" id="TIGR00606">
    <property type="entry name" value="rad50"/>
    <property type="match status" value="1"/>
</dbReference>
<dbReference type="OrthoDB" id="18797at2759"/>
<evidence type="ECO:0000256" key="11">
    <source>
        <dbReference type="ARBA" id="ARBA00022833"/>
    </source>
</evidence>
<evidence type="ECO:0000256" key="4">
    <source>
        <dbReference type="ARBA" id="ARBA00009439"/>
    </source>
</evidence>
<evidence type="ECO:0000256" key="12">
    <source>
        <dbReference type="ARBA" id="ARBA00022840"/>
    </source>
</evidence>
<dbReference type="GO" id="GO:0030870">
    <property type="term" value="C:Mre11 complex"/>
    <property type="evidence" value="ECO:0007669"/>
    <property type="project" value="InterPro"/>
</dbReference>
<evidence type="ECO:0000256" key="14">
    <source>
        <dbReference type="ARBA" id="ARBA00023054"/>
    </source>
</evidence>
<evidence type="ECO:0000256" key="20">
    <source>
        <dbReference type="SAM" id="MobiDB-lite"/>
    </source>
</evidence>
<feature type="coiled-coil region" evidence="19">
    <location>
        <begin position="816"/>
        <end position="925"/>
    </location>
</feature>
<evidence type="ECO:0000256" key="3">
    <source>
        <dbReference type="ARBA" id="ARBA00004286"/>
    </source>
</evidence>
<dbReference type="SUPFAM" id="SSF52540">
    <property type="entry name" value="P-loop containing nucleoside triphosphate hydrolases"/>
    <property type="match status" value="2"/>
</dbReference>
<evidence type="ECO:0000256" key="16">
    <source>
        <dbReference type="ARBA" id="ARBA00023242"/>
    </source>
</evidence>
<evidence type="ECO:0000256" key="10">
    <source>
        <dbReference type="ARBA" id="ARBA00022801"/>
    </source>
</evidence>
<dbReference type="InterPro" id="IPR004584">
    <property type="entry name" value="Rad50_eukaryotes"/>
</dbReference>
<comment type="similarity">
    <text evidence="4">Belongs to the SMC family. RAD50 subfamily.</text>
</comment>
<keyword evidence="8" id="KW-0547">Nucleotide-binding</keyword>
<reference evidence="22" key="1">
    <citation type="submission" date="2020-11" db="EMBL/GenBank/DDBJ databases">
        <authorList>
            <consortium name="DOE Joint Genome Institute"/>
            <person name="Ahrendt S."/>
            <person name="Riley R."/>
            <person name="Andreopoulos W."/>
            <person name="Labutti K."/>
            <person name="Pangilinan J."/>
            <person name="Ruiz-Duenas F.J."/>
            <person name="Barrasa J.M."/>
            <person name="Sanchez-Garcia M."/>
            <person name="Camarero S."/>
            <person name="Miyauchi S."/>
            <person name="Serrano A."/>
            <person name="Linde D."/>
            <person name="Babiker R."/>
            <person name="Drula E."/>
            <person name="Ayuso-Fernandez I."/>
            <person name="Pacheco R."/>
            <person name="Padilla G."/>
            <person name="Ferreira P."/>
            <person name="Barriuso J."/>
            <person name="Kellner H."/>
            <person name="Castanera R."/>
            <person name="Alfaro M."/>
            <person name="Ramirez L."/>
            <person name="Pisabarro A.G."/>
            <person name="Kuo A."/>
            <person name="Tritt A."/>
            <person name="Lipzen A."/>
            <person name="He G."/>
            <person name="Yan M."/>
            <person name="Ng V."/>
            <person name="Cullen D."/>
            <person name="Martin F."/>
            <person name="Rosso M.-N."/>
            <person name="Henrissat B."/>
            <person name="Hibbett D."/>
            <person name="Martinez A.T."/>
            <person name="Grigoriev I.V."/>
        </authorList>
    </citation>
    <scope>NUCLEOTIDE SEQUENCE</scope>
    <source>
        <strain evidence="22">CIRM-BRFM 674</strain>
    </source>
</reference>
<dbReference type="EMBL" id="MU155324">
    <property type="protein sequence ID" value="KAF9475656.1"/>
    <property type="molecule type" value="Genomic_DNA"/>
</dbReference>
<evidence type="ECO:0000259" key="21">
    <source>
        <dbReference type="Pfam" id="PF13476"/>
    </source>
</evidence>
<dbReference type="GO" id="GO:0007004">
    <property type="term" value="P:telomere maintenance via telomerase"/>
    <property type="evidence" value="ECO:0007669"/>
    <property type="project" value="TreeGrafter"/>
</dbReference>
<dbReference type="PANTHER" id="PTHR18867">
    <property type="entry name" value="RAD50"/>
    <property type="match status" value="1"/>
</dbReference>
<keyword evidence="10" id="KW-0378">Hydrolase</keyword>
<feature type="coiled-coil region" evidence="19">
    <location>
        <begin position="714"/>
        <end position="769"/>
    </location>
</feature>
<dbReference type="FunFam" id="3.40.50.300:FF:001195">
    <property type="entry name" value="DNA repair protein rad50"/>
    <property type="match status" value="1"/>
</dbReference>
<keyword evidence="9" id="KW-0227">DNA damage</keyword>
<accession>A0A9P6CQC4</accession>
<keyword evidence="15" id="KW-0234">DNA repair</keyword>
<dbReference type="Proteomes" id="UP000807469">
    <property type="component" value="Unassembled WGS sequence"/>
</dbReference>
<evidence type="ECO:0000256" key="19">
    <source>
        <dbReference type="SAM" id="Coils"/>
    </source>
</evidence>
<sequence length="1327" mass="151659">MACLNKLAIRGIRSFDDKQIAIIEFFSPVTVIVGHNGSGKTTIIECLKYATTGDQPPNTRGGAFVHDPKMANEKEVRAQVKLRFHAANGTRMLATRNLSVSLKKTSGLTMKTLEGILGLADENAEKGGKRGVISTKCAEMDTEIPQLLGVSKAVLENVIFCHQEDSYWPLAEPSALKKKFDDIFEATRYTKALDSIKNLRKDRVAELKAEKERLLSLSREKAHSDKLKDRINELKANLVDKEMRCETSKQEYDAQAEANRKFYESYSKFREIYATVSRLEENKFATKTYLNEVKEKYREVPGSLDELESRSNQFEDTINAQKENKRQEERKLEDIEEELSAQIALQKNMFTQRGGLLTEAQIQERRIAEREQEIRHLAAKYGLKGYEQTPLERDKVLEFLARLNEVHGKKRSEYEKYQAELNAKTDDYHAKLRALDAELEGHKSQKQHLRDQIAERQDTIKKTERVLEDMQSVPTSLRTVQIEIQDKRDHLQKLKSAKLAAKHDERLAEIASKARKLEDERDQLNSELQSLTSQAEDRARLDLKRTEAKSKATEIQMNLEAANIRLKKLAGREADVGALDNIIEQMLLQKESEQSKLSNESKIADSKLQKIGLELSSLKTQSTQKKVDLSNLESRLKEGMADYHEAKTLEDAINIASMELDNRKETQGARAGAKLAYETLLSDGKATKKCNACTRAMNTQELAVFERHMKETLAKTMAKSLAELESESEEWTLELRRLQSLRPAQISISQLKLKEIPSLEEQIKEKEEQHPDLTLAAEEASMSSIINHFISSSNSKLQIAGKLDAVNRDIKEVQSLKQLSITITRLQKEADKAVQEISQLEQSLARSGSTKTTDDVQNELSRITSELRKIDRESKIVGNEADRQSLSIRDIENKLHSMELEERDLLSKAKDKERHEQDIDRMTQEIGTSSIQLKEIDRKISEAQAPIDSLQEAFGRVQRDLNLKVFEAQRLFEELNKGTDKLIDMNKNIERYVKEKKSQALQECTSRLERCDIQLRDIQSRMEASRALISSISKEINESGATISNLRDNIIVQKLTRDIAKTQAEIDSYDMDEAAKARRNYKDQYEPAKLKEDKLSEVYHQLTGELGSLKAQLKTLEADHKEFKDVYKNYTEQLIRVKVSDMANNDLEKYAKALDNAIMKYHGLKMEEVNDTMKHLWNKTYQGTDIDGIKIRSDVECAASKRSYNYRVVMTKDQVEMDMRGRCSAGQKMLASIIIRLALSDSFGQNCGILALDEPTNALDTENIDALAASLVDIINERKSHSNFQLIIITHDENFLQKLGQNNVMEYYWRVSRDSRQKSVIARERFR</sequence>
<keyword evidence="17" id="KW-0469">Meiosis</keyword>
<proteinExistence type="inferred from homology"/>
<organism evidence="22 23">
    <name type="scientific">Pholiota conissans</name>
    <dbReference type="NCBI Taxonomy" id="109636"/>
    <lineage>
        <taxon>Eukaryota</taxon>
        <taxon>Fungi</taxon>
        <taxon>Dikarya</taxon>
        <taxon>Basidiomycota</taxon>
        <taxon>Agaricomycotina</taxon>
        <taxon>Agaricomycetes</taxon>
        <taxon>Agaricomycetidae</taxon>
        <taxon>Agaricales</taxon>
        <taxon>Agaricineae</taxon>
        <taxon>Strophariaceae</taxon>
        <taxon>Pholiota</taxon>
    </lineage>
</organism>
<dbReference type="GO" id="GO:0070192">
    <property type="term" value="P:chromosome organization involved in meiotic cell cycle"/>
    <property type="evidence" value="ECO:0007669"/>
    <property type="project" value="TreeGrafter"/>
</dbReference>
<evidence type="ECO:0000256" key="2">
    <source>
        <dbReference type="ARBA" id="ARBA00004123"/>
    </source>
</evidence>
<evidence type="ECO:0000256" key="5">
    <source>
        <dbReference type="ARBA" id="ARBA00017893"/>
    </source>
</evidence>
<dbReference type="GO" id="GO:0016887">
    <property type="term" value="F:ATP hydrolysis activity"/>
    <property type="evidence" value="ECO:0007669"/>
    <property type="project" value="InterPro"/>
</dbReference>
<feature type="compositionally biased region" description="Basic and acidic residues" evidence="20">
    <location>
        <begin position="322"/>
        <end position="331"/>
    </location>
</feature>
<name>A0A9P6CQC4_9AGAR</name>
<dbReference type="GO" id="GO:0003691">
    <property type="term" value="F:double-stranded telomeric DNA binding"/>
    <property type="evidence" value="ECO:0007669"/>
    <property type="project" value="TreeGrafter"/>
</dbReference>
<comment type="catalytic activity">
    <reaction evidence="18">
        <text>ATP + H2O = ADP + phosphate + H(+)</text>
        <dbReference type="Rhea" id="RHEA:13065"/>
        <dbReference type="ChEBI" id="CHEBI:15377"/>
        <dbReference type="ChEBI" id="CHEBI:15378"/>
        <dbReference type="ChEBI" id="CHEBI:30616"/>
        <dbReference type="ChEBI" id="CHEBI:43474"/>
        <dbReference type="ChEBI" id="CHEBI:456216"/>
    </reaction>
</comment>
<dbReference type="GO" id="GO:0046872">
    <property type="term" value="F:metal ion binding"/>
    <property type="evidence" value="ECO:0007669"/>
    <property type="project" value="UniProtKB-KW"/>
</dbReference>
<dbReference type="Pfam" id="PF13476">
    <property type="entry name" value="AAA_23"/>
    <property type="match status" value="1"/>
</dbReference>
<comment type="cofactor">
    <cofactor evidence="1">
        <name>Zn(2+)</name>
        <dbReference type="ChEBI" id="CHEBI:29105"/>
    </cofactor>
</comment>
<keyword evidence="7" id="KW-0479">Metal-binding</keyword>
<evidence type="ECO:0000256" key="1">
    <source>
        <dbReference type="ARBA" id="ARBA00001947"/>
    </source>
</evidence>
<dbReference type="InterPro" id="IPR027417">
    <property type="entry name" value="P-loop_NTPase"/>
</dbReference>
<evidence type="ECO:0000256" key="8">
    <source>
        <dbReference type="ARBA" id="ARBA00022741"/>
    </source>
</evidence>
<dbReference type="GO" id="GO:0006303">
    <property type="term" value="P:double-strand break repair via nonhomologous end joining"/>
    <property type="evidence" value="ECO:0007669"/>
    <property type="project" value="UniProtKB-ARBA"/>
</dbReference>
<protein>
    <recommendedName>
        <fullName evidence="5">DNA repair protein RAD50</fullName>
    </recommendedName>
</protein>
<dbReference type="Pfam" id="PF13558">
    <property type="entry name" value="SbcC_Walker_B"/>
    <property type="match status" value="1"/>
</dbReference>
<feature type="compositionally biased region" description="Polar residues" evidence="20">
    <location>
        <begin position="310"/>
        <end position="321"/>
    </location>
</feature>
<keyword evidence="11" id="KW-0862">Zinc</keyword>
<keyword evidence="23" id="KW-1185">Reference proteome</keyword>
<feature type="coiled-coil region" evidence="19">
    <location>
        <begin position="1099"/>
        <end position="1133"/>
    </location>
</feature>
<gene>
    <name evidence="22" type="ORF">BDN70DRAFT_955105</name>
</gene>